<evidence type="ECO:0000313" key="10">
    <source>
        <dbReference type="EMBL" id="MBB4154503.1"/>
    </source>
</evidence>
<dbReference type="PANTHER" id="PTHR43654:SF1">
    <property type="entry name" value="ISOPENTENYL PHOSPHATE KINASE"/>
    <property type="match status" value="1"/>
</dbReference>
<accession>A0A840F5E1</accession>
<comment type="catalytic activity">
    <reaction evidence="8">
        <text>L-glutamate + ATP = L-glutamyl 5-phosphate + ADP</text>
        <dbReference type="Rhea" id="RHEA:14877"/>
        <dbReference type="ChEBI" id="CHEBI:29985"/>
        <dbReference type="ChEBI" id="CHEBI:30616"/>
        <dbReference type="ChEBI" id="CHEBI:58274"/>
        <dbReference type="ChEBI" id="CHEBI:456216"/>
        <dbReference type="EC" id="2.7.2.11"/>
    </reaction>
</comment>
<keyword evidence="4 8" id="KW-0808">Transferase</keyword>
<evidence type="ECO:0000256" key="8">
    <source>
        <dbReference type="HAMAP-Rule" id="MF_00456"/>
    </source>
</evidence>
<dbReference type="InterPro" id="IPR019797">
    <property type="entry name" value="Glutamate_5-kinase_CS"/>
</dbReference>
<keyword evidence="3 8" id="KW-0641">Proline biosynthesis</keyword>
<reference evidence="10 11" key="1">
    <citation type="submission" date="2020-08" db="EMBL/GenBank/DDBJ databases">
        <title>Genomic Encyclopedia of Type Strains, Phase IV (KMG-IV): sequencing the most valuable type-strain genomes for metagenomic binning, comparative biology and taxonomic classification.</title>
        <authorList>
            <person name="Goeker M."/>
        </authorList>
    </citation>
    <scope>NUCLEOTIDE SEQUENCE [LARGE SCALE GENOMIC DNA]</scope>
    <source>
        <strain evidence="10 11">YC6723</strain>
    </source>
</reference>
<dbReference type="GO" id="GO:0055129">
    <property type="term" value="P:L-proline biosynthetic process"/>
    <property type="evidence" value="ECO:0007669"/>
    <property type="project" value="UniProtKB-UniRule"/>
</dbReference>
<comment type="similarity">
    <text evidence="8">Belongs to the glutamate 5-kinase family.</text>
</comment>
<dbReference type="InterPro" id="IPR005715">
    <property type="entry name" value="Glu_5kinase/COase_Synthase"/>
</dbReference>
<dbReference type="PANTHER" id="PTHR43654">
    <property type="entry name" value="GLUTAMATE 5-KINASE"/>
    <property type="match status" value="1"/>
</dbReference>
<evidence type="ECO:0000313" key="11">
    <source>
        <dbReference type="Proteomes" id="UP000529795"/>
    </source>
</evidence>
<comment type="pathway">
    <text evidence="8">Amino-acid biosynthesis; L-proline biosynthesis; L-glutamate 5-semialdehyde from L-glutamate: step 1/2.</text>
</comment>
<dbReference type="Gene3D" id="3.40.1160.10">
    <property type="entry name" value="Acetylglutamate kinase-like"/>
    <property type="match status" value="1"/>
</dbReference>
<keyword evidence="11" id="KW-1185">Reference proteome</keyword>
<dbReference type="Proteomes" id="UP000529795">
    <property type="component" value="Unassembled WGS sequence"/>
</dbReference>
<dbReference type="NCBIfam" id="TIGR01027">
    <property type="entry name" value="proB"/>
    <property type="match status" value="1"/>
</dbReference>
<feature type="binding site" evidence="8">
    <location>
        <position position="54"/>
    </location>
    <ligand>
        <name>substrate</name>
    </ligand>
</feature>
<dbReference type="CDD" id="cd21157">
    <property type="entry name" value="PUA_G5K"/>
    <property type="match status" value="1"/>
</dbReference>
<comment type="subcellular location">
    <subcellularLocation>
        <location evidence="8">Cytoplasm</location>
    </subcellularLocation>
</comment>
<organism evidence="10 11">
    <name type="scientific">Sphingomonas jinjuensis</name>
    <dbReference type="NCBI Taxonomy" id="535907"/>
    <lineage>
        <taxon>Bacteria</taxon>
        <taxon>Pseudomonadati</taxon>
        <taxon>Pseudomonadota</taxon>
        <taxon>Alphaproteobacteria</taxon>
        <taxon>Sphingomonadales</taxon>
        <taxon>Sphingomonadaceae</taxon>
        <taxon>Sphingomonas</taxon>
    </lineage>
</organism>
<dbReference type="AlphaFoldDB" id="A0A840F5E1"/>
<dbReference type="SMART" id="SM00359">
    <property type="entry name" value="PUA"/>
    <property type="match status" value="1"/>
</dbReference>
<name>A0A840F5E1_9SPHN</name>
<comment type="function">
    <text evidence="8">Catalyzes the transfer of a phosphate group to glutamate to form L-glutamate 5-phosphate.</text>
</comment>
<keyword evidence="5 8" id="KW-0547">Nucleotide-binding</keyword>
<keyword evidence="7 8" id="KW-0067">ATP-binding</keyword>
<dbReference type="PROSITE" id="PS00902">
    <property type="entry name" value="GLUTAMATE_5_KINASE"/>
    <property type="match status" value="1"/>
</dbReference>
<dbReference type="PROSITE" id="PS50890">
    <property type="entry name" value="PUA"/>
    <property type="match status" value="1"/>
</dbReference>
<comment type="caution">
    <text evidence="10">The sequence shown here is derived from an EMBL/GenBank/DDBJ whole genome shotgun (WGS) entry which is preliminary data.</text>
</comment>
<evidence type="ECO:0000256" key="4">
    <source>
        <dbReference type="ARBA" id="ARBA00022679"/>
    </source>
</evidence>
<dbReference type="EMBL" id="JACIEV010000006">
    <property type="protein sequence ID" value="MBB4154503.1"/>
    <property type="molecule type" value="Genomic_DNA"/>
</dbReference>
<feature type="binding site" evidence="8">
    <location>
        <position position="14"/>
    </location>
    <ligand>
        <name>ATP</name>
        <dbReference type="ChEBI" id="CHEBI:30616"/>
    </ligand>
</feature>
<dbReference type="GO" id="GO:0005829">
    <property type="term" value="C:cytosol"/>
    <property type="evidence" value="ECO:0007669"/>
    <property type="project" value="TreeGrafter"/>
</dbReference>
<dbReference type="Gene3D" id="2.30.130.10">
    <property type="entry name" value="PUA domain"/>
    <property type="match status" value="1"/>
</dbReference>
<dbReference type="UniPathway" id="UPA00098">
    <property type="reaction ID" value="UER00359"/>
</dbReference>
<dbReference type="RefSeq" id="WP_183985070.1">
    <property type="nucleotide sequence ID" value="NZ_JACIEV010000006.1"/>
</dbReference>
<evidence type="ECO:0000256" key="6">
    <source>
        <dbReference type="ARBA" id="ARBA00022777"/>
    </source>
</evidence>
<dbReference type="InterPro" id="IPR001057">
    <property type="entry name" value="Glu/AcGlu_kinase"/>
</dbReference>
<dbReference type="InterPro" id="IPR015947">
    <property type="entry name" value="PUA-like_sf"/>
</dbReference>
<dbReference type="Pfam" id="PF01472">
    <property type="entry name" value="PUA"/>
    <property type="match status" value="1"/>
</dbReference>
<keyword evidence="1 8" id="KW-0963">Cytoplasm</keyword>
<dbReference type="FunFam" id="3.40.1160.10:FF:000006">
    <property type="entry name" value="Glutamate 5-kinase"/>
    <property type="match status" value="1"/>
</dbReference>
<dbReference type="EC" id="2.7.2.11" evidence="8"/>
<dbReference type="GO" id="GO:0004349">
    <property type="term" value="F:glutamate 5-kinase activity"/>
    <property type="evidence" value="ECO:0007669"/>
    <property type="project" value="UniProtKB-UniRule"/>
</dbReference>
<feature type="binding site" evidence="8">
    <location>
        <begin position="174"/>
        <end position="175"/>
    </location>
    <ligand>
        <name>ATP</name>
        <dbReference type="ChEBI" id="CHEBI:30616"/>
    </ligand>
</feature>
<proteinExistence type="inferred from homology"/>
<feature type="binding site" evidence="8">
    <location>
        <position position="154"/>
    </location>
    <ligand>
        <name>substrate</name>
    </ligand>
</feature>
<keyword evidence="2 8" id="KW-0028">Amino-acid biosynthesis</keyword>
<dbReference type="SUPFAM" id="SSF53633">
    <property type="entry name" value="Carbamate kinase-like"/>
    <property type="match status" value="1"/>
</dbReference>
<dbReference type="SUPFAM" id="SSF88697">
    <property type="entry name" value="PUA domain-like"/>
    <property type="match status" value="1"/>
</dbReference>
<evidence type="ECO:0000256" key="5">
    <source>
        <dbReference type="ARBA" id="ARBA00022741"/>
    </source>
</evidence>
<protein>
    <recommendedName>
        <fullName evidence="8">Glutamate 5-kinase</fullName>
        <ecNumber evidence="8">2.7.2.11</ecNumber>
    </recommendedName>
    <alternativeName>
        <fullName evidence="8">Gamma-glutamyl kinase</fullName>
        <shortName evidence="8">GK</shortName>
    </alternativeName>
</protein>
<dbReference type="InterPro" id="IPR036393">
    <property type="entry name" value="AceGlu_kinase-like_sf"/>
</dbReference>
<gene>
    <name evidence="8" type="primary">proB</name>
    <name evidence="10" type="ORF">GGQ80_002416</name>
</gene>
<dbReference type="GO" id="GO:0005524">
    <property type="term" value="F:ATP binding"/>
    <property type="evidence" value="ECO:0007669"/>
    <property type="project" value="UniProtKB-KW"/>
</dbReference>
<dbReference type="InterPro" id="IPR002478">
    <property type="entry name" value="PUA"/>
</dbReference>
<evidence type="ECO:0000256" key="2">
    <source>
        <dbReference type="ARBA" id="ARBA00022605"/>
    </source>
</evidence>
<dbReference type="HAMAP" id="MF_00456">
    <property type="entry name" value="ProB"/>
    <property type="match status" value="1"/>
</dbReference>
<feature type="binding site" evidence="8">
    <location>
        <begin position="216"/>
        <end position="222"/>
    </location>
    <ligand>
        <name>ATP</name>
        <dbReference type="ChEBI" id="CHEBI:30616"/>
    </ligand>
</feature>
<evidence type="ECO:0000256" key="3">
    <source>
        <dbReference type="ARBA" id="ARBA00022650"/>
    </source>
</evidence>
<evidence type="ECO:0000259" key="9">
    <source>
        <dbReference type="SMART" id="SM00359"/>
    </source>
</evidence>
<keyword evidence="6 8" id="KW-0418">Kinase</keyword>
<evidence type="ECO:0000256" key="7">
    <source>
        <dbReference type="ARBA" id="ARBA00022840"/>
    </source>
</evidence>
<dbReference type="InterPro" id="IPR001048">
    <property type="entry name" value="Asp/Glu/Uridylate_kinase"/>
</dbReference>
<feature type="domain" description="PUA" evidence="9">
    <location>
        <begin position="277"/>
        <end position="358"/>
    </location>
</feature>
<sequence>MLFPPASCQRLVVKVGSALLVGADGAVRRDWLASLAADIAVRHRDGQQVVVVSSGAIALGARRLGLAKGGRGSLEDAQAAAATGQIALAQAWAGLLDDQGLTAAQILVTLGDLEERRRYLNASATLGRLLGLGVVPVVNENDSVATEEIRFGDNDRLAARVAVAAGAGGLVLLSDVDGLYDRNPALPGATHLSRVERIDAAIEAMADSGSASGMGSGGMASKVAAARIATGAGVAMAIASGKVASPLSLAARHTLFVADRTAPARKAWLAGGLTAGGTIHVDAGAAAALRSGGSLLAAGALRIDGRFQRGDVIAVAGPDGTIARGLAEYDADDAARLIGTRSDEQAAILGYAPRAALVHRNHLALL</sequence>
<dbReference type="InterPro" id="IPR011529">
    <property type="entry name" value="Glu_5kinase"/>
</dbReference>
<dbReference type="GO" id="GO:0003723">
    <property type="term" value="F:RNA binding"/>
    <property type="evidence" value="ECO:0007669"/>
    <property type="project" value="InterPro"/>
</dbReference>
<dbReference type="PRINTS" id="PR00474">
    <property type="entry name" value="GLU5KINASE"/>
</dbReference>
<feature type="binding site" evidence="8">
    <location>
        <position position="142"/>
    </location>
    <ligand>
        <name>substrate</name>
    </ligand>
</feature>
<dbReference type="PIRSF" id="PIRSF000729">
    <property type="entry name" value="GK"/>
    <property type="match status" value="1"/>
</dbReference>
<dbReference type="InterPro" id="IPR036974">
    <property type="entry name" value="PUA_sf"/>
</dbReference>
<dbReference type="Pfam" id="PF00696">
    <property type="entry name" value="AA_kinase"/>
    <property type="match status" value="1"/>
</dbReference>
<evidence type="ECO:0000256" key="1">
    <source>
        <dbReference type="ARBA" id="ARBA00022490"/>
    </source>
</evidence>